<evidence type="ECO:0000313" key="3">
    <source>
        <dbReference type="EMBL" id="MUP12263.1"/>
    </source>
</evidence>
<evidence type="ECO:0000256" key="1">
    <source>
        <dbReference type="SAM" id="MobiDB-lite"/>
    </source>
</evidence>
<reference evidence="4 5" key="1">
    <citation type="submission" date="2019-11" db="EMBL/GenBank/DDBJ databases">
        <title>Whole-genome sequencing of Allorhizobium vitis.</title>
        <authorList>
            <person name="Gan H.M."/>
            <person name="Savka M.A."/>
        </authorList>
    </citation>
    <scope>NUCLEOTIDE SEQUENCE [LARGE SCALE GENOMIC DNA]</scope>
    <source>
        <strain evidence="3 5">RF2/1</strain>
        <strain evidence="2 4">T1/7</strain>
    </source>
</reference>
<sequence length="74" mass="8350">MHKQKISARKHERSECVSALERRAEKSHGKWLSPVTTPDFDLDIMLGLVACSEYKGSKMLTHPRLTKVSNISSP</sequence>
<organism evidence="3 5">
    <name type="scientific">Agrobacterium vitis</name>
    <name type="common">Rhizobium vitis</name>
    <dbReference type="NCBI Taxonomy" id="373"/>
    <lineage>
        <taxon>Bacteria</taxon>
        <taxon>Pseudomonadati</taxon>
        <taxon>Pseudomonadota</taxon>
        <taxon>Alphaproteobacteria</taxon>
        <taxon>Hyphomicrobiales</taxon>
        <taxon>Rhizobiaceae</taxon>
        <taxon>Rhizobium/Agrobacterium group</taxon>
        <taxon>Agrobacterium</taxon>
    </lineage>
</organism>
<protein>
    <submittedName>
        <fullName evidence="3">Uncharacterized protein</fullName>
    </submittedName>
</protein>
<dbReference type="EMBL" id="MBFA02000015">
    <property type="protein sequence ID" value="MUP12263.1"/>
    <property type="molecule type" value="Genomic_DNA"/>
</dbReference>
<dbReference type="Proteomes" id="UP000179454">
    <property type="component" value="Unassembled WGS sequence"/>
</dbReference>
<comment type="caution">
    <text evidence="3">The sequence shown here is derived from an EMBL/GenBank/DDBJ whole genome shotgun (WGS) entry which is preliminary data.</text>
</comment>
<accession>A0ABD6HE19</accession>
<evidence type="ECO:0000313" key="4">
    <source>
        <dbReference type="Proteomes" id="UP000179454"/>
    </source>
</evidence>
<dbReference type="AlphaFoldDB" id="A0ABD6HE19"/>
<feature type="region of interest" description="Disordered" evidence="1">
    <location>
        <begin position="1"/>
        <end position="28"/>
    </location>
</feature>
<name>A0ABD6HE19_AGRVI</name>
<keyword evidence="4" id="KW-1185">Reference proteome</keyword>
<evidence type="ECO:0000313" key="5">
    <source>
        <dbReference type="Proteomes" id="UP000179536"/>
    </source>
</evidence>
<dbReference type="EMBL" id="MBFE02000021">
    <property type="protein sequence ID" value="MUO44588.1"/>
    <property type="molecule type" value="Genomic_DNA"/>
</dbReference>
<feature type="compositionally biased region" description="Basic residues" evidence="1">
    <location>
        <begin position="1"/>
        <end position="11"/>
    </location>
</feature>
<dbReference type="RefSeq" id="WP_139192281.1">
    <property type="nucleotide sequence ID" value="NZ_MBFA02000015.1"/>
</dbReference>
<dbReference type="Proteomes" id="UP000179536">
    <property type="component" value="Unassembled WGS sequence"/>
</dbReference>
<gene>
    <name evidence="3" type="ORF">BBK91_020600</name>
    <name evidence="2" type="ORF">BBL17_022665</name>
</gene>
<evidence type="ECO:0000313" key="2">
    <source>
        <dbReference type="EMBL" id="MUO44588.1"/>
    </source>
</evidence>
<feature type="compositionally biased region" description="Basic and acidic residues" evidence="1">
    <location>
        <begin position="12"/>
        <end position="28"/>
    </location>
</feature>
<proteinExistence type="predicted"/>